<dbReference type="Gene3D" id="3.90.1150.10">
    <property type="entry name" value="Aspartate Aminotransferase, domain 1"/>
    <property type="match status" value="1"/>
</dbReference>
<dbReference type="AlphaFoldDB" id="A0A4R0NZL3"/>
<dbReference type="RefSeq" id="WP_131559490.1">
    <property type="nucleotide sequence ID" value="NZ_SJSN01000009.1"/>
</dbReference>
<keyword evidence="3" id="KW-0032">Aminotransferase</keyword>
<dbReference type="Proteomes" id="UP000291485">
    <property type="component" value="Unassembled WGS sequence"/>
</dbReference>
<dbReference type="Pfam" id="PF00266">
    <property type="entry name" value="Aminotran_5"/>
    <property type="match status" value="1"/>
</dbReference>
<accession>A0A4R0NZL3</accession>
<dbReference type="InterPro" id="IPR000192">
    <property type="entry name" value="Aminotrans_V_dom"/>
</dbReference>
<proteinExistence type="predicted"/>
<evidence type="ECO:0000313" key="4">
    <source>
        <dbReference type="Proteomes" id="UP000291485"/>
    </source>
</evidence>
<comment type="caution">
    <text evidence="3">The sequence shown here is derived from an EMBL/GenBank/DDBJ whole genome shotgun (WGS) entry which is preliminary data.</text>
</comment>
<evidence type="ECO:0000313" key="3">
    <source>
        <dbReference type="EMBL" id="TCD08346.1"/>
    </source>
</evidence>
<reference evidence="3 4" key="1">
    <citation type="submission" date="2019-02" db="EMBL/GenBank/DDBJ databases">
        <title>Pedobacter sp. RP-3-11 sp. nov., isolated from Arctic soil.</title>
        <authorList>
            <person name="Dahal R.H."/>
        </authorList>
    </citation>
    <scope>NUCLEOTIDE SEQUENCE [LARGE SCALE GENOMIC DNA]</scope>
    <source>
        <strain evidence="3 4">RP-3-11</strain>
    </source>
</reference>
<dbReference type="EMBL" id="SJSN01000009">
    <property type="protein sequence ID" value="TCD08346.1"/>
    <property type="molecule type" value="Genomic_DNA"/>
</dbReference>
<feature type="domain" description="Aminotransferase class V" evidence="2">
    <location>
        <begin position="47"/>
        <end position="349"/>
    </location>
</feature>
<keyword evidence="4" id="KW-1185">Reference proteome</keyword>
<keyword evidence="3" id="KW-0808">Transferase</keyword>
<evidence type="ECO:0000259" key="2">
    <source>
        <dbReference type="Pfam" id="PF00266"/>
    </source>
</evidence>
<protein>
    <submittedName>
        <fullName evidence="3">Aminotransferase class V-fold PLP-dependent enzyme</fullName>
    </submittedName>
</protein>
<sequence length="358" mass="40543">MNFPSQFPILNNYTYLNTANSGMLSNDLVAWRNTHDQDFAENGSVFRFENGKIINDLRKNVSQLFGAKFENTYLVQNFSVGFNIILNGFDKNHRFLLLTEDYPSVNYPITSGGFKHFEIGINEHLEENILKAIAEFKPTVFAFSMVQYISGIKIDPQFIKKIKETYPDLLLIGDATQFMGTGEFDFASSGFDAVLGSGYKWLLSGYGNGYAFLSDQIKAEFYKDRKQNNLPTATFLTGRDYLSLCFEPGHLDTLNFGSMNQSLIYLQSLGLDFIEETIQAISQKARTAFHDRGLISDEMLNRKVQSNIISLPLEKEMVAKLESAKILCSARGAGTRFSFHFYNAMDDLDKMLAVLDQK</sequence>
<evidence type="ECO:0000256" key="1">
    <source>
        <dbReference type="ARBA" id="ARBA00022898"/>
    </source>
</evidence>
<name>A0A4R0NZL3_9SPHI</name>
<dbReference type="GO" id="GO:0008483">
    <property type="term" value="F:transaminase activity"/>
    <property type="evidence" value="ECO:0007669"/>
    <property type="project" value="UniProtKB-KW"/>
</dbReference>
<dbReference type="InterPro" id="IPR015424">
    <property type="entry name" value="PyrdxlP-dep_Trfase"/>
</dbReference>
<dbReference type="InterPro" id="IPR015422">
    <property type="entry name" value="PyrdxlP-dep_Trfase_small"/>
</dbReference>
<gene>
    <name evidence="3" type="ORF">EZ449_13170</name>
</gene>
<organism evidence="3 4">
    <name type="scientific">Pedobacter frigidisoli</name>
    <dbReference type="NCBI Taxonomy" id="2530455"/>
    <lineage>
        <taxon>Bacteria</taxon>
        <taxon>Pseudomonadati</taxon>
        <taxon>Bacteroidota</taxon>
        <taxon>Sphingobacteriia</taxon>
        <taxon>Sphingobacteriales</taxon>
        <taxon>Sphingobacteriaceae</taxon>
        <taxon>Pedobacter</taxon>
    </lineage>
</organism>
<keyword evidence="1" id="KW-0663">Pyridoxal phosphate</keyword>
<dbReference type="SUPFAM" id="SSF53383">
    <property type="entry name" value="PLP-dependent transferases"/>
    <property type="match status" value="1"/>
</dbReference>
<dbReference type="OrthoDB" id="513408at2"/>
<dbReference type="InterPro" id="IPR015421">
    <property type="entry name" value="PyrdxlP-dep_Trfase_major"/>
</dbReference>
<dbReference type="Gene3D" id="3.40.640.10">
    <property type="entry name" value="Type I PLP-dependent aspartate aminotransferase-like (Major domain)"/>
    <property type="match status" value="1"/>
</dbReference>